<keyword evidence="4" id="KW-0853">WD repeat</keyword>
<reference evidence="16 17" key="1">
    <citation type="journal article" date="2004" name="Nature">
        <title>Genome evolution in yeasts.</title>
        <authorList>
            <consortium name="Genolevures"/>
            <person name="Dujon B."/>
            <person name="Sherman D."/>
            <person name="Fischer G."/>
            <person name="Durrens P."/>
            <person name="Casaregola S."/>
            <person name="Lafontaine I."/>
            <person name="de Montigny J."/>
            <person name="Marck C."/>
            <person name="Neuveglise C."/>
            <person name="Talla E."/>
            <person name="Goffard N."/>
            <person name="Frangeul L."/>
            <person name="Aigle M."/>
            <person name="Anthouard V."/>
            <person name="Babour A."/>
            <person name="Barbe V."/>
            <person name="Barnay S."/>
            <person name="Blanchin S."/>
            <person name="Beckerich J.M."/>
            <person name="Beyne E."/>
            <person name="Bleykasten C."/>
            <person name="Boisrame A."/>
            <person name="Boyer J."/>
            <person name="Cattolico L."/>
            <person name="Confanioleri F."/>
            <person name="de Daruvar A."/>
            <person name="Despons L."/>
            <person name="Fabre E."/>
            <person name="Fairhead C."/>
            <person name="Ferry-Dumazet H."/>
            <person name="Groppi A."/>
            <person name="Hantraye F."/>
            <person name="Hennequin C."/>
            <person name="Jauniaux N."/>
            <person name="Joyet P."/>
            <person name="Kachouri R."/>
            <person name="Kerrest A."/>
            <person name="Koszul R."/>
            <person name="Lemaire M."/>
            <person name="Lesur I."/>
            <person name="Ma L."/>
            <person name="Muller H."/>
            <person name="Nicaud J.M."/>
            <person name="Nikolski M."/>
            <person name="Oztas S."/>
            <person name="Ozier-Kalogeropoulos O."/>
            <person name="Pellenz S."/>
            <person name="Potier S."/>
            <person name="Richard G.F."/>
            <person name="Straub M.L."/>
            <person name="Suleau A."/>
            <person name="Swennene D."/>
            <person name="Tekaia F."/>
            <person name="Wesolowski-Louvel M."/>
            <person name="Westhof E."/>
            <person name="Wirth B."/>
            <person name="Zeniou-Meyer M."/>
            <person name="Zivanovic I."/>
            <person name="Bolotin-Fukuhara M."/>
            <person name="Thierry A."/>
            <person name="Bouchier C."/>
            <person name="Caudron B."/>
            <person name="Scarpelli C."/>
            <person name="Gaillardin C."/>
            <person name="Weissenbach J."/>
            <person name="Wincker P."/>
            <person name="Souciet J.L."/>
        </authorList>
    </citation>
    <scope>NUCLEOTIDE SEQUENCE [LARGE SCALE GENOMIC DNA]</scope>
    <source>
        <strain evidence="17">ATCC 36239 / CBS 767 / BCRC 21394 / JCM 1990 / NBRC 0083 / IGC 2968</strain>
    </source>
</reference>
<dbReference type="GO" id="GO:0071006">
    <property type="term" value="C:U2-type catalytic step 1 spliceosome"/>
    <property type="evidence" value="ECO:0007669"/>
    <property type="project" value="TreeGrafter"/>
</dbReference>
<dbReference type="InterPro" id="IPR055340">
    <property type="entry name" value="RING-Ubox_PRP19"/>
</dbReference>
<dbReference type="EMBL" id="CR382138">
    <property type="protein sequence ID" value="CAG88812.2"/>
    <property type="molecule type" value="Genomic_DNA"/>
</dbReference>
<evidence type="ECO:0000256" key="11">
    <source>
        <dbReference type="ARBA" id="ARBA00023187"/>
    </source>
</evidence>
<keyword evidence="7 14" id="KW-0747">Spliceosome</keyword>
<dbReference type="GO" id="GO:0070534">
    <property type="term" value="P:protein K63-linked ubiquitination"/>
    <property type="evidence" value="ECO:0007669"/>
    <property type="project" value="UniProtKB-UniRule"/>
</dbReference>
<evidence type="ECO:0000256" key="9">
    <source>
        <dbReference type="ARBA" id="ARBA00022763"/>
    </source>
</evidence>
<evidence type="ECO:0000256" key="12">
    <source>
        <dbReference type="ARBA" id="ARBA00023204"/>
    </source>
</evidence>
<evidence type="ECO:0000256" key="7">
    <source>
        <dbReference type="ARBA" id="ARBA00022728"/>
    </source>
</evidence>
<evidence type="ECO:0000256" key="8">
    <source>
        <dbReference type="ARBA" id="ARBA00022737"/>
    </source>
</evidence>
<comment type="pathway">
    <text evidence="2 14">Protein modification; protein ubiquitination.</text>
</comment>
<evidence type="ECO:0000256" key="10">
    <source>
        <dbReference type="ARBA" id="ARBA00022786"/>
    </source>
</evidence>
<dbReference type="HOGENOM" id="CLU_023894_0_1_1"/>
<evidence type="ECO:0000256" key="13">
    <source>
        <dbReference type="ARBA" id="ARBA00023242"/>
    </source>
</evidence>
<dbReference type="SUPFAM" id="SSF57850">
    <property type="entry name" value="RING/U-box"/>
    <property type="match status" value="1"/>
</dbReference>
<dbReference type="Gene3D" id="2.130.10.10">
    <property type="entry name" value="YVTN repeat-like/Quinoprotein amine dehydrogenase"/>
    <property type="match status" value="1"/>
</dbReference>
<evidence type="ECO:0000256" key="5">
    <source>
        <dbReference type="ARBA" id="ARBA00022664"/>
    </source>
</evidence>
<dbReference type="InterPro" id="IPR036322">
    <property type="entry name" value="WD40_repeat_dom_sf"/>
</dbReference>
<dbReference type="STRING" id="284592.Q6BMS2"/>
<dbReference type="SUPFAM" id="SSF50978">
    <property type="entry name" value="WD40 repeat-like"/>
    <property type="match status" value="1"/>
</dbReference>
<keyword evidence="10 14" id="KW-0833">Ubl conjugation pathway</keyword>
<dbReference type="FunFam" id="3.30.40.10:FF:000027">
    <property type="entry name" value="Pre-mRNA-processing factor 19, putative"/>
    <property type="match status" value="1"/>
</dbReference>
<dbReference type="Proteomes" id="UP000000599">
    <property type="component" value="Chromosome F"/>
</dbReference>
<keyword evidence="11 14" id="KW-0508">mRNA splicing</keyword>
<dbReference type="UniPathway" id="UPA00143"/>
<dbReference type="VEuPathDB" id="FungiDB:DEHA2F03058g"/>
<comment type="function">
    <text evidence="14">Ubiquitin-protein ligase which is mainly involved pre-mRNA splicing and DNA repair. Required for pre-mRNA splicing as component of the spliceosome.</text>
</comment>
<keyword evidence="8" id="KW-0677">Repeat</keyword>
<dbReference type="PROSITE" id="PS51698">
    <property type="entry name" value="U_BOX"/>
    <property type="match status" value="1"/>
</dbReference>
<dbReference type="InterPro" id="IPR003613">
    <property type="entry name" value="Ubox_domain"/>
</dbReference>
<sequence length="508" mass="56168">MICSISGETPKEPVISPKSGSIFERRLIENYISTSGKDPVNDEDLTIEELVGINSVTSTIAPPKPPSFNSIPSLLSTFQNEWDSLALEVFALRKQLHKAREELSAALYHHDAAVRVAAKAIKERDEARSALQQLAVSIGKDEPMDDVVIESTSNGDAKASTQLPVEIINQARDELFQLHKSQKPTLPITPEQNITVEFIANHAQPFKKAENSFVNATNKILLVGSSTGSVAVYNFNNPGKNNVTKITHKGLVTAVNQVIHKDEQVPILAYKEKVFVRDSKTLFEHNHEGEIFQIVSHPTLTNLFILFSRDGTWSLNDLDEMAVLFRSSKVNNICCGDIHVDGALLGTGTENGEVTIYNLTSGQSVFNIKSKYPNIKKLSFASNGYWLLVSSANGENASCLDIIDLRKNAIIHSIEFSNELVDFAIDPSSSIIITYDSRNMLSLHRYIKKGKKWLDNLSEKTIEESNSALLSLDILNTADDEEFKNTGEIKFAGVTQNSSILEFQLAYA</sequence>
<dbReference type="OrthoDB" id="687049at2759"/>
<dbReference type="RefSeq" id="XP_460499.2">
    <property type="nucleotide sequence ID" value="XM_460499.1"/>
</dbReference>
<organism evidence="16 17">
    <name type="scientific">Debaryomyces hansenii (strain ATCC 36239 / CBS 767 / BCRC 21394 / JCM 1990 / NBRC 0083 / IGC 2968)</name>
    <name type="common">Yeast</name>
    <name type="synonym">Torulaspora hansenii</name>
    <dbReference type="NCBI Taxonomy" id="284592"/>
    <lineage>
        <taxon>Eukaryota</taxon>
        <taxon>Fungi</taxon>
        <taxon>Dikarya</taxon>
        <taxon>Ascomycota</taxon>
        <taxon>Saccharomycotina</taxon>
        <taxon>Pichiomycetes</taxon>
        <taxon>Debaryomycetaceae</taxon>
        <taxon>Debaryomyces</taxon>
    </lineage>
</organism>
<dbReference type="OMA" id="DICEHRS"/>
<evidence type="ECO:0000256" key="4">
    <source>
        <dbReference type="ARBA" id="ARBA00022574"/>
    </source>
</evidence>
<dbReference type="eggNOG" id="KOG0289">
    <property type="taxonomic scope" value="Eukaryota"/>
</dbReference>
<dbReference type="InterPro" id="IPR013083">
    <property type="entry name" value="Znf_RING/FYVE/PHD"/>
</dbReference>
<evidence type="ECO:0000313" key="16">
    <source>
        <dbReference type="EMBL" id="CAG88812.2"/>
    </source>
</evidence>
<evidence type="ECO:0000256" key="14">
    <source>
        <dbReference type="RuleBase" id="RU367101"/>
    </source>
</evidence>
<dbReference type="InParanoid" id="Q6BMS2"/>
<dbReference type="GeneID" id="2903900"/>
<evidence type="ECO:0000256" key="2">
    <source>
        <dbReference type="ARBA" id="ARBA00004906"/>
    </source>
</evidence>
<comment type="subcellular location">
    <subcellularLocation>
        <location evidence="1 14">Nucleus</location>
    </subcellularLocation>
</comment>
<dbReference type="CDD" id="cd16656">
    <property type="entry name" value="RING-Ubox_PRP19"/>
    <property type="match status" value="1"/>
</dbReference>
<dbReference type="InterPro" id="IPR013915">
    <property type="entry name" value="Prp19_cc"/>
</dbReference>
<dbReference type="Pfam" id="PF08606">
    <property type="entry name" value="Prp19"/>
    <property type="match status" value="1"/>
</dbReference>
<dbReference type="PANTHER" id="PTHR43995">
    <property type="entry name" value="PRE-MRNA-PROCESSING FACTOR 19"/>
    <property type="match status" value="1"/>
</dbReference>
<keyword evidence="13 14" id="KW-0539">Nucleus</keyword>
<evidence type="ECO:0000256" key="3">
    <source>
        <dbReference type="ARBA" id="ARBA00006388"/>
    </source>
</evidence>
<dbReference type="Pfam" id="PF04564">
    <property type="entry name" value="U-box"/>
    <property type="match status" value="1"/>
</dbReference>
<evidence type="ECO:0000256" key="6">
    <source>
        <dbReference type="ARBA" id="ARBA00022679"/>
    </source>
</evidence>
<comment type="catalytic activity">
    <reaction evidence="14">
        <text>S-ubiquitinyl-[E2 ubiquitin-conjugating enzyme]-L-cysteine + [acceptor protein]-L-lysine = [E2 ubiquitin-conjugating enzyme]-L-cysteine + N(6)-ubiquitinyl-[acceptor protein]-L-lysine.</text>
        <dbReference type="EC" id="2.3.2.27"/>
    </reaction>
</comment>
<dbReference type="InterPro" id="IPR038959">
    <property type="entry name" value="Prp19"/>
</dbReference>
<dbReference type="PANTHER" id="PTHR43995:SF1">
    <property type="entry name" value="PRE-MRNA-PROCESSING FACTOR 19"/>
    <property type="match status" value="1"/>
</dbReference>
<dbReference type="InterPro" id="IPR024977">
    <property type="entry name" value="Apc4-like_WD40_dom"/>
</dbReference>
<dbReference type="GO" id="GO:0005737">
    <property type="term" value="C:cytoplasm"/>
    <property type="evidence" value="ECO:0007669"/>
    <property type="project" value="TreeGrafter"/>
</dbReference>
<dbReference type="GO" id="GO:0006281">
    <property type="term" value="P:DNA repair"/>
    <property type="evidence" value="ECO:0007669"/>
    <property type="project" value="UniProtKB-KW"/>
</dbReference>
<dbReference type="GO" id="GO:0000974">
    <property type="term" value="C:Prp19 complex"/>
    <property type="evidence" value="ECO:0007669"/>
    <property type="project" value="UniProtKB-UniRule"/>
</dbReference>
<evidence type="ECO:0000256" key="1">
    <source>
        <dbReference type="ARBA" id="ARBA00004123"/>
    </source>
</evidence>
<dbReference type="Pfam" id="PF12894">
    <property type="entry name" value="ANAPC4_WD40"/>
    <property type="match status" value="1"/>
</dbReference>
<feature type="domain" description="U-box" evidence="15">
    <location>
        <begin position="1"/>
        <end position="70"/>
    </location>
</feature>
<protein>
    <recommendedName>
        <fullName evidence="14">Pre-mRNA-processing factor 19</fullName>
        <ecNumber evidence="14">2.3.2.27</ecNumber>
    </recommendedName>
</protein>
<dbReference type="AlphaFoldDB" id="Q6BMS2"/>
<evidence type="ECO:0000259" key="15">
    <source>
        <dbReference type="PROSITE" id="PS51698"/>
    </source>
</evidence>
<dbReference type="SMART" id="SM00504">
    <property type="entry name" value="Ubox"/>
    <property type="match status" value="1"/>
</dbReference>
<comment type="subunit">
    <text evidence="14">Homotetramer.</text>
</comment>
<keyword evidence="9 14" id="KW-0227">DNA damage</keyword>
<comment type="similarity">
    <text evidence="3 14">Belongs to the WD repeat PRP19 family.</text>
</comment>
<dbReference type="GO" id="GO:0061630">
    <property type="term" value="F:ubiquitin protein ligase activity"/>
    <property type="evidence" value="ECO:0007669"/>
    <property type="project" value="UniProtKB-UniRule"/>
</dbReference>
<keyword evidence="12 14" id="KW-0234">DNA repair</keyword>
<name>Q6BMS2_DEBHA</name>
<dbReference type="InterPro" id="IPR015943">
    <property type="entry name" value="WD40/YVTN_repeat-like_dom_sf"/>
</dbReference>
<keyword evidence="6 14" id="KW-0808">Transferase</keyword>
<dbReference type="KEGG" id="dha:DEHA2F03058g"/>
<keyword evidence="17" id="KW-1185">Reference proteome</keyword>
<evidence type="ECO:0000313" key="17">
    <source>
        <dbReference type="Proteomes" id="UP000000599"/>
    </source>
</evidence>
<dbReference type="Gene3D" id="3.30.40.10">
    <property type="entry name" value="Zinc/RING finger domain, C3HC4 (zinc finger)"/>
    <property type="match status" value="1"/>
</dbReference>
<dbReference type="EC" id="2.3.2.27" evidence="14"/>
<keyword evidence="5 14" id="KW-0507">mRNA processing</keyword>
<dbReference type="FunCoup" id="Q6BMS2">
    <property type="interactions" value="458"/>
</dbReference>
<dbReference type="GO" id="GO:0000398">
    <property type="term" value="P:mRNA splicing, via spliceosome"/>
    <property type="evidence" value="ECO:0007669"/>
    <property type="project" value="InterPro"/>
</dbReference>
<gene>
    <name evidence="16" type="ordered locus">DEHA2F03058g</name>
</gene>
<proteinExistence type="inferred from homology"/>
<accession>Q6BMS2</accession>